<dbReference type="AlphaFoldDB" id="A0A8T0TKH1"/>
<keyword evidence="1" id="KW-0732">Signal</keyword>
<dbReference type="Pfam" id="PF02721">
    <property type="entry name" value="DUF223"/>
    <property type="match status" value="1"/>
</dbReference>
<feature type="chain" id="PRO_5035939667" description="Replication protein A 70 kDa DNA-binding subunit B/D first OB fold domain-containing protein" evidence="1">
    <location>
        <begin position="25"/>
        <end position="159"/>
    </location>
</feature>
<feature type="signal peptide" evidence="1">
    <location>
        <begin position="1"/>
        <end position="24"/>
    </location>
</feature>
<dbReference type="InterPro" id="IPR003871">
    <property type="entry name" value="RFA1B/D_OB_1st"/>
</dbReference>
<feature type="domain" description="Replication protein A 70 kDa DNA-binding subunit B/D first OB fold" evidence="2">
    <location>
        <begin position="83"/>
        <end position="153"/>
    </location>
</feature>
<evidence type="ECO:0000256" key="1">
    <source>
        <dbReference type="SAM" id="SignalP"/>
    </source>
</evidence>
<organism evidence="3 4">
    <name type="scientific">Panicum virgatum</name>
    <name type="common">Blackwell switchgrass</name>
    <dbReference type="NCBI Taxonomy" id="38727"/>
    <lineage>
        <taxon>Eukaryota</taxon>
        <taxon>Viridiplantae</taxon>
        <taxon>Streptophyta</taxon>
        <taxon>Embryophyta</taxon>
        <taxon>Tracheophyta</taxon>
        <taxon>Spermatophyta</taxon>
        <taxon>Magnoliopsida</taxon>
        <taxon>Liliopsida</taxon>
        <taxon>Poales</taxon>
        <taxon>Poaceae</taxon>
        <taxon>PACMAD clade</taxon>
        <taxon>Panicoideae</taxon>
        <taxon>Panicodae</taxon>
        <taxon>Paniceae</taxon>
        <taxon>Panicinae</taxon>
        <taxon>Panicum</taxon>
        <taxon>Panicum sect. Hiantes</taxon>
    </lineage>
</organism>
<name>A0A8T0TKH1_PANVG</name>
<dbReference type="Gene3D" id="2.40.50.140">
    <property type="entry name" value="Nucleic acid-binding proteins"/>
    <property type="match status" value="1"/>
</dbReference>
<accession>A0A8T0TKH1</accession>
<proteinExistence type="predicted"/>
<reference evidence="3" key="1">
    <citation type="submission" date="2020-05" db="EMBL/GenBank/DDBJ databases">
        <title>WGS assembly of Panicum virgatum.</title>
        <authorList>
            <person name="Lovell J.T."/>
            <person name="Jenkins J."/>
            <person name="Shu S."/>
            <person name="Juenger T.E."/>
            <person name="Schmutz J."/>
        </authorList>
    </citation>
    <scope>NUCLEOTIDE SEQUENCE</scope>
    <source>
        <strain evidence="3">AP13</strain>
    </source>
</reference>
<dbReference type="InterPro" id="IPR012340">
    <property type="entry name" value="NA-bd_OB-fold"/>
</dbReference>
<dbReference type="Proteomes" id="UP000823388">
    <property type="component" value="Chromosome 4K"/>
</dbReference>
<evidence type="ECO:0000259" key="2">
    <source>
        <dbReference type="Pfam" id="PF02721"/>
    </source>
</evidence>
<dbReference type="SUPFAM" id="SSF50249">
    <property type="entry name" value="Nucleic acid-binding proteins"/>
    <property type="match status" value="1"/>
</dbReference>
<comment type="caution">
    <text evidence="3">The sequence shown here is derived from an EMBL/GenBank/DDBJ whole genome shotgun (WGS) entry which is preliminary data.</text>
</comment>
<keyword evidence="4" id="KW-1185">Reference proteome</keyword>
<dbReference type="EMBL" id="CM029043">
    <property type="protein sequence ID" value="KAG2609615.1"/>
    <property type="molecule type" value="Genomic_DNA"/>
</dbReference>
<sequence>MVCFRFVSCAIFFLVPPPLLLVVGRDCSGGGLASVKFLLPPLRGYRSARAHFVGFVAGSSDSSEKRCVFAPDLSFRLFRMSLTPLKKVGPEHSCWEVKVRVTRFYEQFDQKAPPNLIRFEFVMLDEEHGAMEAVVPLKWISKHRNYLIEDKVYRTHTDS</sequence>
<protein>
    <recommendedName>
        <fullName evidence="2">Replication protein A 70 kDa DNA-binding subunit B/D first OB fold domain-containing protein</fullName>
    </recommendedName>
</protein>
<gene>
    <name evidence="3" type="ORF">PVAP13_4KG066400</name>
</gene>
<evidence type="ECO:0000313" key="4">
    <source>
        <dbReference type="Proteomes" id="UP000823388"/>
    </source>
</evidence>
<evidence type="ECO:0000313" key="3">
    <source>
        <dbReference type="EMBL" id="KAG2609615.1"/>
    </source>
</evidence>